<dbReference type="PANTHER" id="PTHR24286">
    <property type="entry name" value="CYTOCHROME P450 26"/>
    <property type="match status" value="1"/>
</dbReference>
<evidence type="ECO:0000256" key="3">
    <source>
        <dbReference type="ARBA" id="ARBA00010617"/>
    </source>
</evidence>
<comment type="similarity">
    <text evidence="3 11">Belongs to the cytochrome P450 family.</text>
</comment>
<dbReference type="SUPFAM" id="SSF48264">
    <property type="entry name" value="Cytochrome P450"/>
    <property type="match status" value="1"/>
</dbReference>
<evidence type="ECO:0000256" key="5">
    <source>
        <dbReference type="ARBA" id="ARBA00022723"/>
    </source>
</evidence>
<evidence type="ECO:0000256" key="6">
    <source>
        <dbReference type="ARBA" id="ARBA00022989"/>
    </source>
</evidence>
<feature type="binding site" description="axial binding residue" evidence="10">
    <location>
        <position position="377"/>
    </location>
    <ligand>
        <name>heme</name>
        <dbReference type="ChEBI" id="CHEBI:30413"/>
    </ligand>
    <ligandPart>
        <name>Fe</name>
        <dbReference type="ChEBI" id="CHEBI:18248"/>
    </ligandPart>
</feature>
<dbReference type="InterPro" id="IPR036396">
    <property type="entry name" value="Cyt_P450_sf"/>
</dbReference>
<dbReference type="InterPro" id="IPR017972">
    <property type="entry name" value="Cyt_P450_CS"/>
</dbReference>
<keyword evidence="7 11" id="KW-0560">Oxidoreductase</keyword>
<comment type="pathway">
    <text evidence="2">Hormone biosynthesis.</text>
</comment>
<evidence type="ECO:0000256" key="2">
    <source>
        <dbReference type="ARBA" id="ARBA00004972"/>
    </source>
</evidence>
<dbReference type="Gene3D" id="1.10.630.10">
    <property type="entry name" value="Cytochrome P450"/>
    <property type="match status" value="1"/>
</dbReference>
<keyword evidence="4" id="KW-0812">Transmembrane</keyword>
<dbReference type="GO" id="GO:0016125">
    <property type="term" value="P:sterol metabolic process"/>
    <property type="evidence" value="ECO:0007669"/>
    <property type="project" value="TreeGrafter"/>
</dbReference>
<keyword evidence="6" id="KW-0472">Membrane</keyword>
<dbReference type="GO" id="GO:0016705">
    <property type="term" value="F:oxidoreductase activity, acting on paired donors, with incorporation or reduction of molecular oxygen"/>
    <property type="evidence" value="ECO:0007669"/>
    <property type="project" value="InterPro"/>
</dbReference>
<evidence type="ECO:0000256" key="11">
    <source>
        <dbReference type="RuleBase" id="RU000461"/>
    </source>
</evidence>
<dbReference type="PROSITE" id="PS00086">
    <property type="entry name" value="CYTOCHROME_P450"/>
    <property type="match status" value="1"/>
</dbReference>
<dbReference type="InterPro" id="IPR001128">
    <property type="entry name" value="Cyt_P450"/>
</dbReference>
<keyword evidence="6" id="KW-1133">Transmembrane helix</keyword>
<evidence type="ECO:0000256" key="7">
    <source>
        <dbReference type="ARBA" id="ARBA00023002"/>
    </source>
</evidence>
<comment type="cofactor">
    <cofactor evidence="1 10">
        <name>heme</name>
        <dbReference type="ChEBI" id="CHEBI:30413"/>
    </cofactor>
</comment>
<comment type="pathway">
    <text evidence="9">Plant hormone biosynthesis.</text>
</comment>
<keyword evidence="8 10" id="KW-0408">Iron</keyword>
<dbReference type="Pfam" id="PF00067">
    <property type="entry name" value="p450"/>
    <property type="match status" value="1"/>
</dbReference>
<dbReference type="AlphaFoldDB" id="R7WD53"/>
<keyword evidence="10 11" id="KW-0349">Heme</keyword>
<proteinExistence type="inferred from homology"/>
<organism evidence="12">
    <name type="scientific">Aegilops tauschii</name>
    <name type="common">Tausch's goatgrass</name>
    <name type="synonym">Aegilops squarrosa</name>
    <dbReference type="NCBI Taxonomy" id="37682"/>
    <lineage>
        <taxon>Eukaryota</taxon>
        <taxon>Viridiplantae</taxon>
        <taxon>Streptophyta</taxon>
        <taxon>Embryophyta</taxon>
        <taxon>Tracheophyta</taxon>
        <taxon>Spermatophyta</taxon>
        <taxon>Magnoliopsida</taxon>
        <taxon>Liliopsida</taxon>
        <taxon>Poales</taxon>
        <taxon>Poaceae</taxon>
        <taxon>BOP clade</taxon>
        <taxon>Pooideae</taxon>
        <taxon>Triticodae</taxon>
        <taxon>Triticeae</taxon>
        <taxon>Triticinae</taxon>
        <taxon>Aegilops</taxon>
    </lineage>
</organism>
<evidence type="ECO:0000313" key="12">
    <source>
        <dbReference type="EnsemblPlants" id="EMT19983"/>
    </source>
</evidence>
<dbReference type="GO" id="GO:0004497">
    <property type="term" value="F:monooxygenase activity"/>
    <property type="evidence" value="ECO:0007669"/>
    <property type="project" value="UniProtKB-KW"/>
</dbReference>
<dbReference type="PRINTS" id="PR00463">
    <property type="entry name" value="EP450I"/>
</dbReference>
<dbReference type="CDD" id="cd11043">
    <property type="entry name" value="CYP90-like"/>
    <property type="match status" value="1"/>
</dbReference>
<dbReference type="PANTHER" id="PTHR24286:SF335">
    <property type="entry name" value="OS07G0518100 PROTEIN"/>
    <property type="match status" value="1"/>
</dbReference>
<evidence type="ECO:0000256" key="9">
    <source>
        <dbReference type="ARBA" id="ARBA00029441"/>
    </source>
</evidence>
<accession>R7WD53</accession>
<sequence>MADSFLFEISGASWLRVELRHLTAISFPQKQPAHARLYIPISRLQLQLQPRSVQRILGEKSILDLHGADHRRVRGALLEFLRPDMLKAYVGRIDGEVRRHLEENWAGRATVTVLPLMKRLTFDIISALLFGLERGAVRDALAGDFVRMIEGMWAVPVNLPFTAFSRSLKASGRARRVLQGITLEKKKASQAEEEQGNGKASRNSDLITCLLGLTDGHGERLLTDEEIVDNAMVALIAGHDTSSILMTFMVRHLANDDATLAAMHEEIAKNKGDGEALTWEDLSKMKFTWRVAQETLRVVPPIFGNFRRALEDTEFDGYLIPKGWQVFWTANVTHMDASIFHEPAKFDPSRFETENQRASAAAAPCSFVAFGGGPRICPGIEFSRIETLVTMHHLVRQFRWKLCCKEDTFVRNPMPSPLLGLPVKIEHRASS</sequence>
<reference evidence="12" key="1">
    <citation type="submission" date="2015-06" db="UniProtKB">
        <authorList>
            <consortium name="EnsemblPlants"/>
        </authorList>
    </citation>
    <scope>IDENTIFICATION</scope>
</reference>
<dbReference type="GO" id="GO:0020037">
    <property type="term" value="F:heme binding"/>
    <property type="evidence" value="ECO:0007669"/>
    <property type="project" value="InterPro"/>
</dbReference>
<dbReference type="InterPro" id="IPR002401">
    <property type="entry name" value="Cyt_P450_E_grp-I"/>
</dbReference>
<evidence type="ECO:0000256" key="8">
    <source>
        <dbReference type="ARBA" id="ARBA00023004"/>
    </source>
</evidence>
<evidence type="ECO:0000256" key="4">
    <source>
        <dbReference type="ARBA" id="ARBA00022692"/>
    </source>
</evidence>
<dbReference type="EnsemblPlants" id="EMT19983">
    <property type="protein sequence ID" value="EMT19983"/>
    <property type="gene ID" value="F775_15530"/>
</dbReference>
<keyword evidence="5 10" id="KW-0479">Metal-binding</keyword>
<keyword evidence="11" id="KW-0503">Monooxygenase</keyword>
<evidence type="ECO:0000256" key="10">
    <source>
        <dbReference type="PIRSR" id="PIRSR602401-1"/>
    </source>
</evidence>
<name>R7WD53_AEGTA</name>
<protein>
    <submittedName>
        <fullName evidence="12">Cytochrome P450 716B1</fullName>
    </submittedName>
</protein>
<dbReference type="GO" id="GO:0005506">
    <property type="term" value="F:iron ion binding"/>
    <property type="evidence" value="ECO:0007669"/>
    <property type="project" value="InterPro"/>
</dbReference>
<evidence type="ECO:0000256" key="1">
    <source>
        <dbReference type="ARBA" id="ARBA00001971"/>
    </source>
</evidence>
<dbReference type="FunFam" id="1.10.630.10:FF:000022">
    <property type="entry name" value="Taxadiene 5-alpha hydroxylase"/>
    <property type="match status" value="1"/>
</dbReference>
<dbReference type="PRINTS" id="PR00385">
    <property type="entry name" value="P450"/>
</dbReference>